<evidence type="ECO:0000313" key="2">
    <source>
        <dbReference type="Proteomes" id="UP000007148"/>
    </source>
</evidence>
<dbReference type="InParanoid" id="G4TPM7"/>
<evidence type="ECO:0000313" key="1">
    <source>
        <dbReference type="EMBL" id="CCA73273.1"/>
    </source>
</evidence>
<dbReference type="eggNOG" id="ENOG502TFZU">
    <property type="taxonomic scope" value="Eukaryota"/>
</dbReference>
<dbReference type="EMBL" id="CAFZ01000213">
    <property type="protein sequence ID" value="CCA73273.1"/>
    <property type="molecule type" value="Genomic_DNA"/>
</dbReference>
<keyword evidence="2" id="KW-1185">Reference proteome</keyword>
<dbReference type="Proteomes" id="UP000007148">
    <property type="component" value="Unassembled WGS sequence"/>
</dbReference>
<dbReference type="OrthoDB" id="3227556at2759"/>
<dbReference type="AlphaFoldDB" id="G4TPM7"/>
<sequence>MKSQSLPLSVTLRDLALLRASDVDFSSILDAENVDGTHQESLQRSQEFIKEARSALRLANNESIEQQGARIEEIRALGEQTLAALENPEKTNE</sequence>
<dbReference type="OMA" id="NSYEYVR"/>
<proteinExistence type="predicted"/>
<name>G4TPM7_SERID</name>
<comment type="caution">
    <text evidence="1">The sequence shown here is derived from an EMBL/GenBank/DDBJ whole genome shotgun (WGS) entry which is preliminary data.</text>
</comment>
<dbReference type="HOGENOM" id="CLU_169800_0_0_1"/>
<protein>
    <submittedName>
        <fullName evidence="1">Uncharacterized protein</fullName>
    </submittedName>
</protein>
<accession>G4TPM7</accession>
<organism evidence="1 2">
    <name type="scientific">Serendipita indica (strain DSM 11827)</name>
    <name type="common">Root endophyte fungus</name>
    <name type="synonym">Piriformospora indica</name>
    <dbReference type="NCBI Taxonomy" id="1109443"/>
    <lineage>
        <taxon>Eukaryota</taxon>
        <taxon>Fungi</taxon>
        <taxon>Dikarya</taxon>
        <taxon>Basidiomycota</taxon>
        <taxon>Agaricomycotina</taxon>
        <taxon>Agaricomycetes</taxon>
        <taxon>Sebacinales</taxon>
        <taxon>Serendipitaceae</taxon>
        <taxon>Serendipita</taxon>
    </lineage>
</organism>
<gene>
    <name evidence="1" type="ORF">PIIN_07228</name>
</gene>
<reference evidence="1 2" key="1">
    <citation type="journal article" date="2011" name="PLoS Pathog.">
        <title>Endophytic Life Strategies Decoded by Genome and Transcriptome Analyses of the Mutualistic Root Symbiont Piriformospora indica.</title>
        <authorList>
            <person name="Zuccaro A."/>
            <person name="Lahrmann U."/>
            <person name="Guldener U."/>
            <person name="Langen G."/>
            <person name="Pfiffi S."/>
            <person name="Biedenkopf D."/>
            <person name="Wong P."/>
            <person name="Samans B."/>
            <person name="Grimm C."/>
            <person name="Basiewicz M."/>
            <person name="Murat C."/>
            <person name="Martin F."/>
            <person name="Kogel K.H."/>
        </authorList>
    </citation>
    <scope>NUCLEOTIDE SEQUENCE [LARGE SCALE GENOMIC DNA]</scope>
    <source>
        <strain evidence="1 2">DSM 11827</strain>
    </source>
</reference>